<evidence type="ECO:0000313" key="2">
    <source>
        <dbReference type="EMBL" id="KAL3504098.1"/>
    </source>
</evidence>
<gene>
    <name evidence="2" type="ORF">ACH5RR_033939</name>
</gene>
<dbReference type="EMBL" id="JBJUIK010000014">
    <property type="protein sequence ID" value="KAL3504098.1"/>
    <property type="molecule type" value="Genomic_DNA"/>
</dbReference>
<sequence length="100" mass="11627">MLKFLQENFVAIQQFVDMQKQGLPNAIPNNPVDPPRWECKEEDITRNTQRLSNQGPHLTRTVRRSRSRSVHHRLGLRSNVAHQEKTPELLSLMLDTDIMA</sequence>
<proteinExistence type="predicted"/>
<reference evidence="2 3" key="1">
    <citation type="submission" date="2024-11" db="EMBL/GenBank/DDBJ databases">
        <title>A near-complete genome assembly of Cinchona calisaya.</title>
        <authorList>
            <person name="Lian D.C."/>
            <person name="Zhao X.W."/>
            <person name="Wei L."/>
        </authorList>
    </citation>
    <scope>NUCLEOTIDE SEQUENCE [LARGE SCALE GENOMIC DNA]</scope>
    <source>
        <tissue evidence="2">Nenye</tissue>
    </source>
</reference>
<feature type="compositionally biased region" description="Basic residues" evidence="1">
    <location>
        <begin position="60"/>
        <end position="71"/>
    </location>
</feature>
<evidence type="ECO:0000256" key="1">
    <source>
        <dbReference type="SAM" id="MobiDB-lite"/>
    </source>
</evidence>
<dbReference type="AlphaFoldDB" id="A0ABD2YAS4"/>
<dbReference type="Proteomes" id="UP001630127">
    <property type="component" value="Unassembled WGS sequence"/>
</dbReference>
<organism evidence="2 3">
    <name type="scientific">Cinchona calisaya</name>
    <dbReference type="NCBI Taxonomy" id="153742"/>
    <lineage>
        <taxon>Eukaryota</taxon>
        <taxon>Viridiplantae</taxon>
        <taxon>Streptophyta</taxon>
        <taxon>Embryophyta</taxon>
        <taxon>Tracheophyta</taxon>
        <taxon>Spermatophyta</taxon>
        <taxon>Magnoliopsida</taxon>
        <taxon>eudicotyledons</taxon>
        <taxon>Gunneridae</taxon>
        <taxon>Pentapetalae</taxon>
        <taxon>asterids</taxon>
        <taxon>lamiids</taxon>
        <taxon>Gentianales</taxon>
        <taxon>Rubiaceae</taxon>
        <taxon>Cinchonoideae</taxon>
        <taxon>Cinchoneae</taxon>
        <taxon>Cinchona</taxon>
    </lineage>
</organism>
<protein>
    <submittedName>
        <fullName evidence="2">Uncharacterized protein</fullName>
    </submittedName>
</protein>
<comment type="caution">
    <text evidence="2">The sequence shown here is derived from an EMBL/GenBank/DDBJ whole genome shotgun (WGS) entry which is preliminary data.</text>
</comment>
<evidence type="ECO:0000313" key="3">
    <source>
        <dbReference type="Proteomes" id="UP001630127"/>
    </source>
</evidence>
<accession>A0ABD2YAS4</accession>
<name>A0ABD2YAS4_9GENT</name>
<keyword evidence="3" id="KW-1185">Reference proteome</keyword>
<feature type="region of interest" description="Disordered" evidence="1">
    <location>
        <begin position="52"/>
        <end position="71"/>
    </location>
</feature>